<dbReference type="SUPFAM" id="SSF47384">
    <property type="entry name" value="Homodimeric domain of signal transducing histidine kinase"/>
    <property type="match status" value="1"/>
</dbReference>
<dbReference type="PANTHER" id="PTHR43711:SF1">
    <property type="entry name" value="HISTIDINE KINASE 1"/>
    <property type="match status" value="1"/>
</dbReference>
<protein>
    <recommendedName>
        <fullName evidence="2">histidine kinase</fullName>
        <ecNumber evidence="2">2.7.13.3</ecNumber>
    </recommendedName>
</protein>
<keyword evidence="7" id="KW-0067">ATP-binding</keyword>
<dbReference type="InterPro" id="IPR036097">
    <property type="entry name" value="HisK_dim/P_sf"/>
</dbReference>
<evidence type="ECO:0000256" key="4">
    <source>
        <dbReference type="ARBA" id="ARBA00022679"/>
    </source>
</evidence>
<name>A0A1C0ZVK9_9BACL</name>
<gene>
    <name evidence="11" type="ORF">A8709_29940</name>
</gene>
<dbReference type="OrthoDB" id="2710763at2"/>
<dbReference type="InterPro" id="IPR005467">
    <property type="entry name" value="His_kinase_dom"/>
</dbReference>
<keyword evidence="5" id="KW-0547">Nucleotide-binding</keyword>
<evidence type="ECO:0000256" key="6">
    <source>
        <dbReference type="ARBA" id="ARBA00022777"/>
    </source>
</evidence>
<dbReference type="GO" id="GO:0005524">
    <property type="term" value="F:ATP binding"/>
    <property type="evidence" value="ECO:0007669"/>
    <property type="project" value="UniProtKB-KW"/>
</dbReference>
<dbReference type="PROSITE" id="PS50109">
    <property type="entry name" value="HIS_KIN"/>
    <property type="match status" value="1"/>
</dbReference>
<dbReference type="SMART" id="SM00388">
    <property type="entry name" value="HisKA"/>
    <property type="match status" value="1"/>
</dbReference>
<dbReference type="GO" id="GO:0000155">
    <property type="term" value="F:phosphorelay sensor kinase activity"/>
    <property type="evidence" value="ECO:0007669"/>
    <property type="project" value="InterPro"/>
</dbReference>
<dbReference type="InterPro" id="IPR003661">
    <property type="entry name" value="HisK_dim/P_dom"/>
</dbReference>
<reference evidence="12" key="1">
    <citation type="submission" date="2016-05" db="EMBL/GenBank/DDBJ databases">
        <title>Paenibacillus oryzae. sp. nov., isolated from the rice root.</title>
        <authorList>
            <person name="Zhang J."/>
            <person name="Zhang X."/>
        </authorList>
    </citation>
    <scope>NUCLEOTIDE SEQUENCE [LARGE SCALE GENOMIC DNA]</scope>
    <source>
        <strain evidence="12">KCTC13222</strain>
    </source>
</reference>
<dbReference type="Pfam" id="PF00512">
    <property type="entry name" value="HisKA"/>
    <property type="match status" value="1"/>
</dbReference>
<dbReference type="PRINTS" id="PR00344">
    <property type="entry name" value="BCTRLSENSOR"/>
</dbReference>
<keyword evidence="9" id="KW-0812">Transmembrane</keyword>
<dbReference type="PANTHER" id="PTHR43711">
    <property type="entry name" value="TWO-COMPONENT HISTIDINE KINASE"/>
    <property type="match status" value="1"/>
</dbReference>
<keyword evidence="3" id="KW-0597">Phosphoprotein</keyword>
<dbReference type="Gene3D" id="3.30.565.10">
    <property type="entry name" value="Histidine kinase-like ATPase, C-terminal domain"/>
    <property type="match status" value="1"/>
</dbReference>
<feature type="transmembrane region" description="Helical" evidence="9">
    <location>
        <begin position="31"/>
        <end position="50"/>
    </location>
</feature>
<dbReference type="EC" id="2.7.13.3" evidence="2"/>
<feature type="transmembrane region" description="Helical" evidence="9">
    <location>
        <begin position="182"/>
        <end position="201"/>
    </location>
</feature>
<dbReference type="STRING" id="512399.A8709_29940"/>
<evidence type="ECO:0000256" key="8">
    <source>
        <dbReference type="ARBA" id="ARBA00023012"/>
    </source>
</evidence>
<evidence type="ECO:0000256" key="3">
    <source>
        <dbReference type="ARBA" id="ARBA00022553"/>
    </source>
</evidence>
<evidence type="ECO:0000259" key="10">
    <source>
        <dbReference type="PROSITE" id="PS50109"/>
    </source>
</evidence>
<keyword evidence="9" id="KW-1133">Transmembrane helix</keyword>
<dbReference type="InterPro" id="IPR050736">
    <property type="entry name" value="Sensor_HK_Regulatory"/>
</dbReference>
<dbReference type="CDD" id="cd00082">
    <property type="entry name" value="HisKA"/>
    <property type="match status" value="1"/>
</dbReference>
<dbReference type="SMART" id="SM00387">
    <property type="entry name" value="HATPase_c"/>
    <property type="match status" value="1"/>
</dbReference>
<dbReference type="InterPro" id="IPR036890">
    <property type="entry name" value="HATPase_C_sf"/>
</dbReference>
<comment type="catalytic activity">
    <reaction evidence="1">
        <text>ATP + protein L-histidine = ADP + protein N-phospho-L-histidine.</text>
        <dbReference type="EC" id="2.7.13.3"/>
    </reaction>
</comment>
<dbReference type="AlphaFoldDB" id="A0A1C0ZVK9"/>
<keyword evidence="9" id="KW-0472">Membrane</keyword>
<comment type="caution">
    <text evidence="11">The sequence shown here is derived from an EMBL/GenBank/DDBJ whole genome shotgun (WGS) entry which is preliminary data.</text>
</comment>
<sequence>MNFILMAAMSLVPLFLGMSCKMLFKTKLTNAMLIFMVFMSLWQLDVSVLYSNDLISNDQIFFLFKLFRIGSIMLPPAFLYVGYVSLNYLTKEEAKWMKWIINKYTLSVYSAWSLFIYVVNWTDFGVVGLKKLVGLSSQIAVLYPVYGEWGGLFVNHIKLLVVSILLTLITSRKVTDKYVKNFLTLFSLTFLLTYMIGVLNLQQSSFIYSSQIAVMFFSIIIFFVFVNMSTKMIRETAQILKRKEKEEQIEISTSGLIHEINNPLTVVKGYSDLLSRNEQLDMSVKGMVSQIKIAGAHMNSIISNYNQFIKSGKINATETDVLEVIKESLDLTSIKIKEKNVHIVLKESKNMVVTIDKDKVRQVFMNLINNSIEAMEEKEHKVVQIEAYMNNNEIHILFTDTGSGIPAKEWDRIFAPFHTTKETGMGLGLSISQRIINSHGGYIEISKSSEAGTEIKVTLPMMQYEEIV</sequence>
<accession>A0A1C0ZVK9</accession>
<evidence type="ECO:0000313" key="11">
    <source>
        <dbReference type="EMBL" id="OCT12078.1"/>
    </source>
</evidence>
<feature type="transmembrane region" description="Helical" evidence="9">
    <location>
        <begin position="149"/>
        <end position="170"/>
    </location>
</feature>
<dbReference type="InterPro" id="IPR004358">
    <property type="entry name" value="Sig_transdc_His_kin-like_C"/>
</dbReference>
<dbReference type="Gene3D" id="1.10.287.130">
    <property type="match status" value="1"/>
</dbReference>
<evidence type="ECO:0000313" key="12">
    <source>
        <dbReference type="Proteomes" id="UP000093309"/>
    </source>
</evidence>
<dbReference type="Proteomes" id="UP000093309">
    <property type="component" value="Unassembled WGS sequence"/>
</dbReference>
<evidence type="ECO:0000256" key="7">
    <source>
        <dbReference type="ARBA" id="ARBA00022840"/>
    </source>
</evidence>
<dbReference type="EMBL" id="LYPC01000027">
    <property type="protein sequence ID" value="OCT12078.1"/>
    <property type="molecule type" value="Genomic_DNA"/>
</dbReference>
<evidence type="ECO:0000256" key="5">
    <source>
        <dbReference type="ARBA" id="ARBA00022741"/>
    </source>
</evidence>
<dbReference type="InterPro" id="IPR003594">
    <property type="entry name" value="HATPase_dom"/>
</dbReference>
<keyword evidence="12" id="KW-1185">Reference proteome</keyword>
<feature type="transmembrane region" description="Helical" evidence="9">
    <location>
        <begin position="62"/>
        <end position="86"/>
    </location>
</feature>
<feature type="transmembrane region" description="Helical" evidence="9">
    <location>
        <begin position="207"/>
        <end position="226"/>
    </location>
</feature>
<evidence type="ECO:0000256" key="1">
    <source>
        <dbReference type="ARBA" id="ARBA00000085"/>
    </source>
</evidence>
<keyword evidence="6" id="KW-0418">Kinase</keyword>
<proteinExistence type="predicted"/>
<evidence type="ECO:0000256" key="9">
    <source>
        <dbReference type="SAM" id="Phobius"/>
    </source>
</evidence>
<keyword evidence="8" id="KW-0902">Two-component regulatory system</keyword>
<organism evidence="11 12">
    <name type="scientific">Paenibacillus pectinilyticus</name>
    <dbReference type="NCBI Taxonomy" id="512399"/>
    <lineage>
        <taxon>Bacteria</taxon>
        <taxon>Bacillati</taxon>
        <taxon>Bacillota</taxon>
        <taxon>Bacilli</taxon>
        <taxon>Bacillales</taxon>
        <taxon>Paenibacillaceae</taxon>
        <taxon>Paenibacillus</taxon>
    </lineage>
</organism>
<dbReference type="SUPFAM" id="SSF55874">
    <property type="entry name" value="ATPase domain of HSP90 chaperone/DNA topoisomerase II/histidine kinase"/>
    <property type="match status" value="1"/>
</dbReference>
<feature type="transmembrane region" description="Helical" evidence="9">
    <location>
        <begin position="106"/>
        <end position="129"/>
    </location>
</feature>
<dbReference type="Pfam" id="PF02518">
    <property type="entry name" value="HATPase_c"/>
    <property type="match status" value="1"/>
</dbReference>
<keyword evidence="4" id="KW-0808">Transferase</keyword>
<feature type="domain" description="Histidine kinase" evidence="10">
    <location>
        <begin position="255"/>
        <end position="463"/>
    </location>
</feature>
<evidence type="ECO:0000256" key="2">
    <source>
        <dbReference type="ARBA" id="ARBA00012438"/>
    </source>
</evidence>